<dbReference type="Pfam" id="PF00754">
    <property type="entry name" value="F5_F8_type_C"/>
    <property type="match status" value="20"/>
</dbReference>
<dbReference type="InterPro" id="IPR008979">
    <property type="entry name" value="Galactose-bd-like_sf"/>
</dbReference>
<dbReference type="PROSITE" id="PS01286">
    <property type="entry name" value="FA58C_2"/>
    <property type="match status" value="7"/>
</dbReference>
<feature type="domain" description="F5/8 type C" evidence="1">
    <location>
        <begin position="1306"/>
        <end position="1458"/>
    </location>
</feature>
<feature type="domain" description="F5/8 type C" evidence="1">
    <location>
        <begin position="653"/>
        <end position="699"/>
    </location>
</feature>
<dbReference type="Proteomes" id="UP001159427">
    <property type="component" value="Unassembled WGS sequence"/>
</dbReference>
<dbReference type="PANTHER" id="PTHR24543:SF325">
    <property type="entry name" value="F5_8 TYPE C DOMAIN-CONTAINING PROTEIN"/>
    <property type="match status" value="1"/>
</dbReference>
<feature type="domain" description="F5/8 type C" evidence="1">
    <location>
        <begin position="1901"/>
        <end position="2051"/>
    </location>
</feature>
<feature type="non-terminal residue" evidence="2">
    <location>
        <position position="1"/>
    </location>
</feature>
<comment type="caution">
    <text evidence="2">The sequence shown here is derived from an EMBL/GenBank/DDBJ whole genome shotgun (WGS) entry which is preliminary data.</text>
</comment>
<feature type="domain" description="F5/8 type C" evidence="1">
    <location>
        <begin position="2700"/>
        <end position="2889"/>
    </location>
</feature>
<evidence type="ECO:0000259" key="1">
    <source>
        <dbReference type="PROSITE" id="PS50022"/>
    </source>
</evidence>
<dbReference type="SMART" id="SM00231">
    <property type="entry name" value="FA58C"/>
    <property type="match status" value="18"/>
</dbReference>
<feature type="domain" description="F5/8 type C" evidence="1">
    <location>
        <begin position="479"/>
        <end position="567"/>
    </location>
</feature>
<dbReference type="InterPro" id="IPR000421">
    <property type="entry name" value="FA58C"/>
</dbReference>
<feature type="domain" description="F5/8 type C" evidence="1">
    <location>
        <begin position="174"/>
        <end position="324"/>
    </location>
</feature>
<feature type="domain" description="F5/8 type C" evidence="1">
    <location>
        <begin position="1597"/>
        <end position="1747"/>
    </location>
</feature>
<dbReference type="PROSITE" id="PS01285">
    <property type="entry name" value="FA58C_1"/>
    <property type="match status" value="16"/>
</dbReference>
<accession>A0ABN8M5L1</accession>
<feature type="domain" description="F5/8 type C" evidence="1">
    <location>
        <begin position="2370"/>
        <end position="2521"/>
    </location>
</feature>
<dbReference type="PROSITE" id="PS50022">
    <property type="entry name" value="FA58C_3"/>
    <property type="match status" value="21"/>
</dbReference>
<feature type="domain" description="F5/8 type C" evidence="1">
    <location>
        <begin position="3060"/>
        <end position="3164"/>
    </location>
</feature>
<evidence type="ECO:0000313" key="3">
    <source>
        <dbReference type="Proteomes" id="UP001159427"/>
    </source>
</evidence>
<evidence type="ECO:0000313" key="2">
    <source>
        <dbReference type="EMBL" id="CAH3022883.1"/>
    </source>
</evidence>
<protein>
    <recommendedName>
        <fullName evidence="1">F5/8 type C domain-containing protein</fullName>
    </recommendedName>
</protein>
<feature type="domain" description="F5/8 type C" evidence="1">
    <location>
        <begin position="2212"/>
        <end position="2362"/>
    </location>
</feature>
<feature type="domain" description="F5/8 type C" evidence="1">
    <location>
        <begin position="2894"/>
        <end position="3044"/>
    </location>
</feature>
<feature type="domain" description="F5/8 type C" evidence="1">
    <location>
        <begin position="2056"/>
        <end position="2206"/>
    </location>
</feature>
<feature type="domain" description="F5/8 type C" evidence="1">
    <location>
        <begin position="1463"/>
        <end position="1545"/>
    </location>
</feature>
<dbReference type="Gene3D" id="2.60.120.260">
    <property type="entry name" value="Galactose-binding domain-like"/>
    <property type="match status" value="20"/>
</dbReference>
<dbReference type="CDD" id="cd00057">
    <property type="entry name" value="FA58C"/>
    <property type="match status" value="15"/>
</dbReference>
<gene>
    <name evidence="2" type="ORF">PEVE_00017249</name>
</gene>
<feature type="domain" description="F5/8 type C" evidence="1">
    <location>
        <begin position="2528"/>
        <end position="2680"/>
    </location>
</feature>
<feature type="domain" description="F5/8 type C" evidence="1">
    <location>
        <begin position="329"/>
        <end position="473"/>
    </location>
</feature>
<dbReference type="EMBL" id="CALNXI010000238">
    <property type="protein sequence ID" value="CAH3022883.1"/>
    <property type="molecule type" value="Genomic_DNA"/>
</dbReference>
<dbReference type="PANTHER" id="PTHR24543">
    <property type="entry name" value="MULTICOPPER OXIDASE-RELATED"/>
    <property type="match status" value="1"/>
</dbReference>
<feature type="domain" description="F5/8 type C" evidence="1">
    <location>
        <begin position="1752"/>
        <end position="1896"/>
    </location>
</feature>
<feature type="domain" description="F5/8 type C" evidence="1">
    <location>
        <begin position="1049"/>
        <end position="1144"/>
    </location>
</feature>
<name>A0ABN8M5L1_9CNID</name>
<organism evidence="2 3">
    <name type="scientific">Porites evermanni</name>
    <dbReference type="NCBI Taxonomy" id="104178"/>
    <lineage>
        <taxon>Eukaryota</taxon>
        <taxon>Metazoa</taxon>
        <taxon>Cnidaria</taxon>
        <taxon>Anthozoa</taxon>
        <taxon>Hexacorallia</taxon>
        <taxon>Scleractinia</taxon>
        <taxon>Fungiina</taxon>
        <taxon>Poritidae</taxon>
        <taxon>Porites</taxon>
    </lineage>
</organism>
<feature type="domain" description="F5/8 type C" evidence="1">
    <location>
        <begin position="860"/>
        <end position="990"/>
    </location>
</feature>
<feature type="domain" description="F5/8 type C" evidence="1">
    <location>
        <begin position="3181"/>
        <end position="3287"/>
    </location>
</feature>
<sequence length="3287" mass="387098">SIGSPPGCVNFDFERGNLYGWKKSGTAFNFQPTYGDNPKARRSQPARQQGRWWIGTYEKRPNPRVRAGSIQGDRPTGTLTSLRFKIVGPYINFLIGGGCNINYNRVELVINGRGVVRRSKGKSLCKETMRRERWNVRQFIGRTGFVRMVDYGSGGWGHINFDDLRGNIRCQRPCKHALGMRNRKIPNHAITASSMWDRNHAPYLGRLYFTARGSLQGGWSARHNNRYQYFQVDFRRPTKITAVDTQGRQNANQWVTQYRLAYSWDSLTWVYYKLKDHIKYFPGNKDRNTVKSNTLSTPIRARYVRIRPWSWYGHISMRVEFYGCYIDRCSMPLGAEDGRLVPGYFSASTYYNHYLAPWHGRVNHRWSWSARYRRHGQWLQVSLGGSSTIKAIATQGRQDAHQWVTKYTVGRSVDGMRFVHYTEGRKRKLFQGNINRFGIVFHHIKRPFVASHVRFYPRSWYSWISMRVELYGCPTAGYCNRPLGLQNRRLKNNQITASSSYPGLPTWRARLHHAQAWCARYNNHNQWIKFDFVSVTKVTGVAVQGRSNAHQWVTRYLLYFSQDNVHWAVYRYKSNDKVRLMPIANFSKRNCFTLEQIYYQAIFFNGMNGFDEDITASLCKPEFRSSEIQTTYFLVLFGVNERSVFSCSVLFPSQYFPGSRDKDSVRTQPINPPIIAKFIRLRPRGWRSHICMRVEFYGCPADRCLVPLGMEDGRITRKRLRASSMYNKFYGPNSARLQARNYGSVRGGWIARYRNSRQWIQVDLERVSTVKAVATQGRIDANQWVKSYIITFSKNGRRFLPYKEGRKIKLFNGNSERNHVVTHQFRIPFKARYVRLHPRSWFSYISLRMELYGCRHGALCNRPMGMQNGRIPNSRITASSNWDKYHASFRARLHHSRKGRYVGAWCAKTNNRYQWLQVDFAKAAIIIRIATQGRQDYRQWVTQYYLRHSVDGVYFVDYKQRNSRKVVQKTFKNYGHKHEGYKCLIVAKIVESRGISLRIKRSTVKFCKSCDKFAFRKNGPVIQIITTLKSGIIGALGILTVILPLFSCMQVDFAKAAIIIRIATQGRQDYRQWVTQYYLRHSVDGVYFVDYKQRNSRKVYFTGNRDQNTVKSYALVPNIRARFIRIRPWGWYGHISMRAEFYGCLTDRCKLPLGMEDSHIPSGALQASSIWNYNHGPDRARINQPSGHGRAGAWVAKYRNTRQWLQVDLRRPAKVTGVATQGRHDYSQWVTRYTVSYSLNGKVFKSYLEYGRYKLFQGNLDRFSIVAHDLAPPIRARFVRFHVKKYRSFPALRVEIYGCYYGGGLFISRALGMQSGKIKNRAITASSSFNHFHSAWLSRLHRVKRGRYIGAWASKYRNYNQWLQVDLGYATKITGIATQGRQDANQWVTVYRVYYSTDGVYFALVKYWWNAVKQFQGNYDRYSVRTHAFRPALFARYVRINPRRWHGWMSMRLELYGGRWDRCDMPLGLEDGRVDKAQMTSSSYNNVNDGPWNARLNSGRGWSPRRNDRTRFLQIDFQAMTKVTRVATQGKRYANSWVTKYYIKYGKTKSRFIPYSVGRKIKVGFLSLMVYVYYSSTKIINLLRFQILLHVNTGKRCNQPLGMQNGRIKPHQLTASSSWDRNHGPSNGRLQFRRRGSVRGAWCARHNTRYQWLQVYFGRAMRVVKIATQGRQDYRQWVTQYYLSYSQDGAHFAEFKINSYRKYFRGNRDQNTVVQHRLFPQIKARYIRVHPWGWYKHVSMRVELYGCSTGRCSLPLGLEDKRITNGLLSASTYYNAHLAPWHGRLNHRWSWSARTNNLNQWLQVSFVVIVKVTGIATQGRQDYNQWVTQYIVSYSPDSTNFRFYREGRSTKLFSANSNRHSIIHHDFVKPFSAVHIRIYPRRWYGWISMRAEFYGCFVTACYKPLGLQNGRLRNSKITASSEWNHKHAAWLGRLGRTAQSGYAGAWCTKHNNHYQWIKFDFSRPMRITQVATQGRQDYDQWVTRYTISSSVDGTHWAMYRDKSQDKYFQGNRDRNSIVTHAINPPILARYVRIHPRGWRSHISMRVELYGCRADPCDVPLGMQDGRVSKGMLTASSMYNHYYGPWNARLHARNYGSIRGGWVAKYRNRNQWIQIDLGVVTRVKRIATQGRYDANQWVKSYTVSYSSDGSRFYPVKNGRRIKIFQGNMERQLVVLHKLRPSLKTRYVRIHPRTWYSWIAMRFELYGCRLGTLCNRAMGMQSGRIKNHMITASSIWNVNHAAHLARLHGRRRGPYIGAWAAKYNNRYQWLQVYFGGASKIIRISTQGRQDANQWVTQYYVSHSMDRVHFSEYKERNNRKYFSGNRDRNTVKSYLFVPAIRGHYIRIHPWGWHGHISMRVEFYGCRIGKYFNRYTMPLGMEDGRILSGHLRASSSYNYNHGPNRARLNIYASHGRTGAWVAKYRSSNQWLQIDLRQMCIIKGIATQGRREAHQWVKTFQLSYSHYGARFRSYVSYGRVKVFRGNYDIYHTVARRINPAIKARYVRIHPKSWNSYIAMRVELYGGLLREIFCDVPAGFQSGRIKNNQITASSMWNRYHAAWLARLHRARRGKYIGSWSSRHNNHNQWLQVDFRRYMKVSGIATQGRQDADQWVTAYRIYYSSDGVYFSSVKYWWNSYVKTFQGNRDRLSVKMHPINPPVFGRYVRIVPRGWRSHISMRLELYGCPWSKFNYALVDCFTDFVCRCDMPLGLEDKRVHDKMMRASSYYNYYCRPASGRLNGRRAGRYGGAWCAKRRAWCARHNNHYQWLKVDFGRPMKITKVCTQGRQDAGQWVTSFYLSSSVDNVHWSIYRFRSGNKVRNIPCRYFIIRKKNIYQNTSFKERFFASLITLFQANRDQNSIVQNAINPPIFARFVKLNPRGWYRHISMRVEYYGCVADRCDIPLGFQDGRVSRAMLTASSMYNHYYGPWNARLQARNRGQTRGGWIAKYRNRKQWLQVDLGVVTRVKRIATQGRYDANQWVKSYTLSYSNNGIRFIPYRRGRRVQIFQANMERHFVVEHRLRPTIKARYVRIHPISWYGWISMRMELYGCRLGEKHSFLMSTGTLCNRPMGMQTGRIKNNRITSSSEWDRYHAPFLARLHRRRRGRYMGAWSAKYNSYYQWLQVDFGKAAKIIKISTQGRQDLKQWVTQYYVTRSLDALHFVPYKERNNIKGTLPLSGHLRRSRTLCNRPMGMQTGRIKNNRITSSSEWDRYHAPFLARLHRRRRGRYMGAWSAKYNSYYQWLQVDFGKAAKIIKISTQGRQDLKQWVTQYYVTRSLDALHFVPYKERNNIKV</sequence>
<proteinExistence type="predicted"/>
<keyword evidence="3" id="KW-1185">Reference proteome</keyword>
<feature type="domain" description="F5/8 type C" evidence="1">
    <location>
        <begin position="704"/>
        <end position="854"/>
    </location>
</feature>
<feature type="domain" description="F5/8 type C" evidence="1">
    <location>
        <begin position="1149"/>
        <end position="1299"/>
    </location>
</feature>
<dbReference type="SUPFAM" id="SSF49785">
    <property type="entry name" value="Galactose-binding domain-like"/>
    <property type="match status" value="20"/>
</dbReference>
<reference evidence="2 3" key="1">
    <citation type="submission" date="2022-05" db="EMBL/GenBank/DDBJ databases">
        <authorList>
            <consortium name="Genoscope - CEA"/>
            <person name="William W."/>
        </authorList>
    </citation>
    <scope>NUCLEOTIDE SEQUENCE [LARGE SCALE GENOMIC DNA]</scope>
</reference>